<accession>A0ABP9QKP2</accession>
<evidence type="ECO:0000313" key="2">
    <source>
        <dbReference type="Proteomes" id="UP001428817"/>
    </source>
</evidence>
<gene>
    <name evidence="1" type="ORF">GCM10023321_50710</name>
</gene>
<protein>
    <submittedName>
        <fullName evidence="1">Uncharacterized protein</fullName>
    </submittedName>
</protein>
<organism evidence="1 2">
    <name type="scientific">Pseudonocardia eucalypti</name>
    <dbReference type="NCBI Taxonomy" id="648755"/>
    <lineage>
        <taxon>Bacteria</taxon>
        <taxon>Bacillati</taxon>
        <taxon>Actinomycetota</taxon>
        <taxon>Actinomycetes</taxon>
        <taxon>Pseudonocardiales</taxon>
        <taxon>Pseudonocardiaceae</taxon>
        <taxon>Pseudonocardia</taxon>
    </lineage>
</organism>
<comment type="caution">
    <text evidence="1">The sequence shown here is derived from an EMBL/GenBank/DDBJ whole genome shotgun (WGS) entry which is preliminary data.</text>
</comment>
<dbReference type="EMBL" id="BAABJP010000029">
    <property type="protein sequence ID" value="GAA5163591.1"/>
    <property type="molecule type" value="Genomic_DNA"/>
</dbReference>
<name>A0ABP9QKP2_9PSEU</name>
<keyword evidence="2" id="KW-1185">Reference proteome</keyword>
<evidence type="ECO:0000313" key="1">
    <source>
        <dbReference type="EMBL" id="GAA5163591.1"/>
    </source>
</evidence>
<sequence length="104" mass="11327">MPVLGLCGVWPEPVLLLESLPTPSGSSRSETKLSVSVLMAWPRSCWVGRCERCEPCWPVLVLGLRGVWLEPLPLVVKLSVPPVRERGALDQEAGSFSEGLSCWG</sequence>
<reference evidence="2" key="1">
    <citation type="journal article" date="2019" name="Int. J. Syst. Evol. Microbiol.">
        <title>The Global Catalogue of Microorganisms (GCM) 10K type strain sequencing project: providing services to taxonomists for standard genome sequencing and annotation.</title>
        <authorList>
            <consortium name="The Broad Institute Genomics Platform"/>
            <consortium name="The Broad Institute Genome Sequencing Center for Infectious Disease"/>
            <person name="Wu L."/>
            <person name="Ma J."/>
        </authorList>
    </citation>
    <scope>NUCLEOTIDE SEQUENCE [LARGE SCALE GENOMIC DNA]</scope>
    <source>
        <strain evidence="2">JCM 18303</strain>
    </source>
</reference>
<proteinExistence type="predicted"/>
<dbReference type="Proteomes" id="UP001428817">
    <property type="component" value="Unassembled WGS sequence"/>
</dbReference>